<sequence length="221" mass="25291">MQSTNLERNFVNENSISKYLKCTICSAVFSEPIRLKCGHTFCKKCISQWLNEHSSCPECRSDAKQKNFQIDRIAAGIISELDVYCSNKVYGCKWKGVLDRLAVHQKKCSAKTVAEQLNLKINSNNETDEDEELAQQNDPGNLVTRINVQLKDKKVIIDALKSSGENTKDNNLEDDDPLAFLDQLQQQLDKSPLAEKRIIDFSEEDLPKQQRERIQQQQQNL</sequence>
<protein>
    <recommendedName>
        <fullName evidence="6">RING-type domain-containing protein</fullName>
    </recommendedName>
</protein>
<name>A0A8S1NF74_9CILI</name>
<evidence type="ECO:0000256" key="2">
    <source>
        <dbReference type="ARBA" id="ARBA00022771"/>
    </source>
</evidence>
<evidence type="ECO:0000256" key="4">
    <source>
        <dbReference type="PROSITE-ProRule" id="PRU00175"/>
    </source>
</evidence>
<feature type="domain" description="RING-type" evidence="6">
    <location>
        <begin position="22"/>
        <end position="60"/>
    </location>
</feature>
<keyword evidence="1" id="KW-0479">Metal-binding</keyword>
<dbReference type="InterPro" id="IPR051438">
    <property type="entry name" value="RNF_E3_ubiq-protein_ligase"/>
</dbReference>
<dbReference type="GO" id="GO:0000209">
    <property type="term" value="P:protein polyubiquitination"/>
    <property type="evidence" value="ECO:0007669"/>
    <property type="project" value="TreeGrafter"/>
</dbReference>
<dbReference type="InterPro" id="IPR001841">
    <property type="entry name" value="Znf_RING"/>
</dbReference>
<dbReference type="Pfam" id="PF13923">
    <property type="entry name" value="zf-C3HC4_2"/>
    <property type="match status" value="1"/>
</dbReference>
<evidence type="ECO:0000256" key="5">
    <source>
        <dbReference type="SAM" id="MobiDB-lite"/>
    </source>
</evidence>
<dbReference type="SMART" id="SM00184">
    <property type="entry name" value="RING"/>
    <property type="match status" value="1"/>
</dbReference>
<reference evidence="7" key="1">
    <citation type="submission" date="2021-01" db="EMBL/GenBank/DDBJ databases">
        <authorList>
            <consortium name="Genoscope - CEA"/>
            <person name="William W."/>
        </authorList>
    </citation>
    <scope>NUCLEOTIDE SEQUENCE</scope>
</reference>
<evidence type="ECO:0000259" key="6">
    <source>
        <dbReference type="PROSITE" id="PS50089"/>
    </source>
</evidence>
<evidence type="ECO:0000256" key="1">
    <source>
        <dbReference type="ARBA" id="ARBA00022723"/>
    </source>
</evidence>
<dbReference type="GO" id="GO:0006511">
    <property type="term" value="P:ubiquitin-dependent protein catabolic process"/>
    <property type="evidence" value="ECO:0007669"/>
    <property type="project" value="TreeGrafter"/>
</dbReference>
<dbReference type="PROSITE" id="PS50089">
    <property type="entry name" value="ZF_RING_2"/>
    <property type="match status" value="1"/>
</dbReference>
<dbReference type="Proteomes" id="UP000692954">
    <property type="component" value="Unassembled WGS sequence"/>
</dbReference>
<keyword evidence="8" id="KW-1185">Reference proteome</keyword>
<keyword evidence="3" id="KW-0862">Zinc</keyword>
<dbReference type="AlphaFoldDB" id="A0A8S1NF74"/>
<dbReference type="GO" id="GO:0008270">
    <property type="term" value="F:zinc ion binding"/>
    <property type="evidence" value="ECO:0007669"/>
    <property type="project" value="UniProtKB-KW"/>
</dbReference>
<dbReference type="EMBL" id="CAJJDN010000053">
    <property type="protein sequence ID" value="CAD8089006.1"/>
    <property type="molecule type" value="Genomic_DNA"/>
</dbReference>
<feature type="region of interest" description="Disordered" evidence="5">
    <location>
        <begin position="202"/>
        <end position="221"/>
    </location>
</feature>
<feature type="compositionally biased region" description="Basic and acidic residues" evidence="5">
    <location>
        <begin position="202"/>
        <end position="214"/>
    </location>
</feature>
<organism evidence="7 8">
    <name type="scientific">Paramecium sonneborni</name>
    <dbReference type="NCBI Taxonomy" id="65129"/>
    <lineage>
        <taxon>Eukaryota</taxon>
        <taxon>Sar</taxon>
        <taxon>Alveolata</taxon>
        <taxon>Ciliophora</taxon>
        <taxon>Intramacronucleata</taxon>
        <taxon>Oligohymenophorea</taxon>
        <taxon>Peniculida</taxon>
        <taxon>Parameciidae</taxon>
        <taxon>Paramecium</taxon>
    </lineage>
</organism>
<dbReference type="PROSITE" id="PS00518">
    <property type="entry name" value="ZF_RING_1"/>
    <property type="match status" value="1"/>
</dbReference>
<gene>
    <name evidence="7" type="ORF">PSON_ATCC_30995.1.T0530214</name>
</gene>
<evidence type="ECO:0000256" key="3">
    <source>
        <dbReference type="ARBA" id="ARBA00022833"/>
    </source>
</evidence>
<evidence type="ECO:0000313" key="8">
    <source>
        <dbReference type="Proteomes" id="UP000692954"/>
    </source>
</evidence>
<dbReference type="PANTHER" id="PTHR46016">
    <property type="entry name" value="ZINC FINGER, RING/FYVE/PHD-TYPE"/>
    <property type="match status" value="1"/>
</dbReference>
<keyword evidence="2 4" id="KW-0863">Zinc-finger</keyword>
<accession>A0A8S1NF74</accession>
<comment type="caution">
    <text evidence="7">The sequence shown here is derived from an EMBL/GenBank/DDBJ whole genome shotgun (WGS) entry which is preliminary data.</text>
</comment>
<dbReference type="InterPro" id="IPR017907">
    <property type="entry name" value="Znf_RING_CS"/>
</dbReference>
<dbReference type="OrthoDB" id="1630758at2759"/>
<evidence type="ECO:0000313" key="7">
    <source>
        <dbReference type="EMBL" id="CAD8089006.1"/>
    </source>
</evidence>
<proteinExistence type="predicted"/>
<dbReference type="GO" id="GO:0061630">
    <property type="term" value="F:ubiquitin protein ligase activity"/>
    <property type="evidence" value="ECO:0007669"/>
    <property type="project" value="TreeGrafter"/>
</dbReference>
<dbReference type="PANTHER" id="PTHR46016:SF1">
    <property type="entry name" value="RING-TYPE DOMAIN-CONTAINING PROTEIN"/>
    <property type="match status" value="1"/>
</dbReference>